<dbReference type="OrthoDB" id="4096at2759"/>
<keyword evidence="7" id="KW-0539">Nucleus</keyword>
<dbReference type="GO" id="GO:0003723">
    <property type="term" value="F:RNA binding"/>
    <property type="evidence" value="ECO:0007669"/>
    <property type="project" value="InterPro"/>
</dbReference>
<dbReference type="InterPro" id="IPR015943">
    <property type="entry name" value="WD40/YVTN_repeat-like_dom_sf"/>
</dbReference>
<keyword evidence="4" id="KW-0853">WD repeat</keyword>
<evidence type="ECO:0000313" key="9">
    <source>
        <dbReference type="Proteomes" id="UP000271889"/>
    </source>
</evidence>
<dbReference type="GO" id="GO:0006364">
    <property type="term" value="P:rRNA processing"/>
    <property type="evidence" value="ECO:0007669"/>
    <property type="project" value="UniProtKB-KW"/>
</dbReference>
<dbReference type="AlphaFoldDB" id="A0A3P7QKI6"/>
<dbReference type="GO" id="GO:0045943">
    <property type="term" value="P:positive regulation of transcription by RNA polymerase I"/>
    <property type="evidence" value="ECO:0007669"/>
    <property type="project" value="InterPro"/>
</dbReference>
<sequence>MCRKSYEDTLARITASGDTIAATLAIGRVYVWSNVSQKGVQDSAFIIHWHKVAPSIALTHYGGLLSAGAEGVFCKFTLTGTGRPSMLPRLAAAVRDLALSDDDSHVAIVLEDNSLHVVVTSSVNILSTLDTVATCKRSLNTVFTTSTCSDPTAPNMLVMNGKPGSLQWIDCASSRTDHQV</sequence>
<evidence type="ECO:0000256" key="1">
    <source>
        <dbReference type="ARBA" id="ARBA00004604"/>
    </source>
</evidence>
<dbReference type="InterPro" id="IPR036322">
    <property type="entry name" value="WD40_repeat_dom_sf"/>
</dbReference>
<evidence type="ECO:0000256" key="7">
    <source>
        <dbReference type="ARBA" id="ARBA00023242"/>
    </source>
</evidence>
<protein>
    <submittedName>
        <fullName evidence="8">Uncharacterized protein</fullName>
    </submittedName>
</protein>
<evidence type="ECO:0000256" key="4">
    <source>
        <dbReference type="ARBA" id="ARBA00022574"/>
    </source>
</evidence>
<gene>
    <name evidence="8" type="ORF">CGOC_LOCUS11818</name>
</gene>
<evidence type="ECO:0000313" key="8">
    <source>
        <dbReference type="EMBL" id="VDN31436.1"/>
    </source>
</evidence>
<proteinExistence type="predicted"/>
<comment type="subcellular location">
    <subcellularLocation>
        <location evidence="1">Nucleus</location>
        <location evidence="1">Nucleolus</location>
    </subcellularLocation>
</comment>
<evidence type="ECO:0000256" key="3">
    <source>
        <dbReference type="ARBA" id="ARBA00022552"/>
    </source>
</evidence>
<organism evidence="8 9">
    <name type="scientific">Cylicostephanus goldi</name>
    <name type="common">Nematode worm</name>
    <dbReference type="NCBI Taxonomy" id="71465"/>
    <lineage>
        <taxon>Eukaryota</taxon>
        <taxon>Metazoa</taxon>
        <taxon>Ecdysozoa</taxon>
        <taxon>Nematoda</taxon>
        <taxon>Chromadorea</taxon>
        <taxon>Rhabditida</taxon>
        <taxon>Rhabditina</taxon>
        <taxon>Rhabditomorpha</taxon>
        <taxon>Strongyloidea</taxon>
        <taxon>Strongylidae</taxon>
        <taxon>Cylicostephanus</taxon>
    </lineage>
</organism>
<keyword evidence="2" id="KW-0690">Ribosome biogenesis</keyword>
<dbReference type="SUPFAM" id="SSF50978">
    <property type="entry name" value="WD40 repeat-like"/>
    <property type="match status" value="1"/>
</dbReference>
<dbReference type="PANTHER" id="PTHR44215">
    <property type="entry name" value="WD REPEAT-CONTAINING PROTEIN 75"/>
    <property type="match status" value="1"/>
</dbReference>
<accession>A0A3P7QKI6</accession>
<dbReference type="PANTHER" id="PTHR44215:SF1">
    <property type="entry name" value="WD REPEAT-CONTAINING PROTEIN 75"/>
    <property type="match status" value="1"/>
</dbReference>
<reference evidence="8 9" key="1">
    <citation type="submission" date="2018-11" db="EMBL/GenBank/DDBJ databases">
        <authorList>
            <consortium name="Pathogen Informatics"/>
        </authorList>
    </citation>
    <scope>NUCLEOTIDE SEQUENCE [LARGE SCALE GENOMIC DNA]</scope>
</reference>
<keyword evidence="6" id="KW-0804">Transcription</keyword>
<keyword evidence="3" id="KW-0698">rRNA processing</keyword>
<dbReference type="InterPro" id="IPR053826">
    <property type="entry name" value="WDR75"/>
</dbReference>
<dbReference type="Proteomes" id="UP000271889">
    <property type="component" value="Unassembled WGS sequence"/>
</dbReference>
<evidence type="ECO:0000256" key="6">
    <source>
        <dbReference type="ARBA" id="ARBA00023163"/>
    </source>
</evidence>
<dbReference type="EMBL" id="UYRV01118950">
    <property type="protein sequence ID" value="VDN31436.1"/>
    <property type="molecule type" value="Genomic_DNA"/>
</dbReference>
<keyword evidence="9" id="KW-1185">Reference proteome</keyword>
<dbReference type="GO" id="GO:2000234">
    <property type="term" value="P:positive regulation of rRNA processing"/>
    <property type="evidence" value="ECO:0007669"/>
    <property type="project" value="TreeGrafter"/>
</dbReference>
<evidence type="ECO:0000256" key="5">
    <source>
        <dbReference type="ARBA" id="ARBA00022737"/>
    </source>
</evidence>
<dbReference type="GO" id="GO:0032040">
    <property type="term" value="C:small-subunit processome"/>
    <property type="evidence" value="ECO:0007669"/>
    <property type="project" value="InterPro"/>
</dbReference>
<keyword evidence="5" id="KW-0677">Repeat</keyword>
<name>A0A3P7QKI6_CYLGO</name>
<dbReference type="Gene3D" id="2.130.10.10">
    <property type="entry name" value="YVTN repeat-like/Quinoprotein amine dehydrogenase"/>
    <property type="match status" value="1"/>
</dbReference>
<evidence type="ECO:0000256" key="2">
    <source>
        <dbReference type="ARBA" id="ARBA00022517"/>
    </source>
</evidence>